<dbReference type="InterPro" id="IPR036291">
    <property type="entry name" value="NAD(P)-bd_dom_sf"/>
</dbReference>
<reference evidence="5 6" key="1">
    <citation type="submission" date="2020-01" db="EMBL/GenBank/DDBJ databases">
        <authorList>
            <consortium name="DOE Joint Genome Institute"/>
            <person name="Haridas S."/>
            <person name="Albert R."/>
            <person name="Binder M."/>
            <person name="Bloem J."/>
            <person name="Labutti K."/>
            <person name="Salamov A."/>
            <person name="Andreopoulos B."/>
            <person name="Baker S.E."/>
            <person name="Barry K."/>
            <person name="Bills G."/>
            <person name="Bluhm B.H."/>
            <person name="Cannon C."/>
            <person name="Castanera R."/>
            <person name="Culley D.E."/>
            <person name="Daum C."/>
            <person name="Ezra D."/>
            <person name="Gonzalez J.B."/>
            <person name="Henrissat B."/>
            <person name="Kuo A."/>
            <person name="Liang C."/>
            <person name="Lipzen A."/>
            <person name="Lutzoni F."/>
            <person name="Magnuson J."/>
            <person name="Mondo S."/>
            <person name="Nolan M."/>
            <person name="Ohm R."/>
            <person name="Pangilinan J."/>
            <person name="Park H.-J.H."/>
            <person name="Ramirez L."/>
            <person name="Alfaro M."/>
            <person name="Sun H."/>
            <person name="Tritt A."/>
            <person name="Yoshinaga Y."/>
            <person name="Zwiers L.-H.L."/>
            <person name="Turgeon B.G."/>
            <person name="Goodwin S.B."/>
            <person name="Spatafora J.W."/>
            <person name="Crous P.W."/>
            <person name="Grigoriev I.V."/>
        </authorList>
    </citation>
    <scope>NUCLEOTIDE SEQUENCE [LARGE SCALE GENOMIC DNA]</scope>
    <source>
        <strain evidence="5 6">CBS 611.86</strain>
    </source>
</reference>
<sequence length="290" mass="30364">LDTGTLKDQNVIVTGGANGIGAGIVTAFAEAGAYVSILDINEEMGTALANRLSEIGHHVQFTRADMASFTSQTTAFRSAIAFSPNKTIDIVVANAGVPGNGILPWLDNGSPSADPEPPSTVALDVNLTGIFYTAHLAVHYFRQTVSAGSSASSKQLILVSSLAAYIEIPNTLDYTASKFGVRGIWRSLRNSVSILGHYKPPLRTNLIAPTFIRTAMTTQIESSVLGSGGKLGEVEDVVAGVLRVATDEGISGRALAVAKGEDRAGDRNFDLGDDFEGGGGGVEVPRRMRD</sequence>
<keyword evidence="6" id="KW-1185">Reference proteome</keyword>
<keyword evidence="3" id="KW-0560">Oxidoreductase</keyword>
<dbReference type="OrthoDB" id="5371740at2759"/>
<gene>
    <name evidence="5" type="ORF">BDV95DRAFT_444622</name>
</gene>
<feature type="region of interest" description="Disordered" evidence="4">
    <location>
        <begin position="268"/>
        <end position="290"/>
    </location>
</feature>
<dbReference type="SUPFAM" id="SSF51735">
    <property type="entry name" value="NAD(P)-binding Rossmann-fold domains"/>
    <property type="match status" value="1"/>
</dbReference>
<name>A0A7C8MNK9_9PLEO</name>
<feature type="non-terminal residue" evidence="5">
    <location>
        <position position="1"/>
    </location>
</feature>
<protein>
    <recommendedName>
        <fullName evidence="7">NAD(P)-binding protein</fullName>
    </recommendedName>
</protein>
<evidence type="ECO:0000256" key="4">
    <source>
        <dbReference type="SAM" id="MobiDB-lite"/>
    </source>
</evidence>
<proteinExistence type="inferred from homology"/>
<dbReference type="Gene3D" id="3.40.50.720">
    <property type="entry name" value="NAD(P)-binding Rossmann-like Domain"/>
    <property type="match status" value="1"/>
</dbReference>
<dbReference type="InterPro" id="IPR002347">
    <property type="entry name" value="SDR_fam"/>
</dbReference>
<comment type="caution">
    <text evidence="5">The sequence shown here is derived from an EMBL/GenBank/DDBJ whole genome shotgun (WGS) entry which is preliminary data.</text>
</comment>
<dbReference type="Pfam" id="PF00106">
    <property type="entry name" value="adh_short"/>
    <property type="match status" value="1"/>
</dbReference>
<dbReference type="GO" id="GO:0016491">
    <property type="term" value="F:oxidoreductase activity"/>
    <property type="evidence" value="ECO:0007669"/>
    <property type="project" value="UniProtKB-KW"/>
</dbReference>
<dbReference type="InterPro" id="IPR020904">
    <property type="entry name" value="Sc_DH/Rdtase_CS"/>
</dbReference>
<dbReference type="PANTHER" id="PTHR43180">
    <property type="entry name" value="3-OXOACYL-(ACYL-CARRIER-PROTEIN) REDUCTASE (AFU_ORTHOLOGUE AFUA_6G11210)"/>
    <property type="match status" value="1"/>
</dbReference>
<evidence type="ECO:0000256" key="3">
    <source>
        <dbReference type="ARBA" id="ARBA00023002"/>
    </source>
</evidence>
<evidence type="ECO:0000313" key="6">
    <source>
        <dbReference type="Proteomes" id="UP000481861"/>
    </source>
</evidence>
<evidence type="ECO:0000313" key="5">
    <source>
        <dbReference type="EMBL" id="KAF2877742.1"/>
    </source>
</evidence>
<dbReference type="AlphaFoldDB" id="A0A7C8MNK9"/>
<organism evidence="5 6">
    <name type="scientific">Massariosphaeria phaeospora</name>
    <dbReference type="NCBI Taxonomy" id="100035"/>
    <lineage>
        <taxon>Eukaryota</taxon>
        <taxon>Fungi</taxon>
        <taxon>Dikarya</taxon>
        <taxon>Ascomycota</taxon>
        <taxon>Pezizomycotina</taxon>
        <taxon>Dothideomycetes</taxon>
        <taxon>Pleosporomycetidae</taxon>
        <taxon>Pleosporales</taxon>
        <taxon>Pleosporales incertae sedis</taxon>
        <taxon>Massariosphaeria</taxon>
    </lineage>
</organism>
<dbReference type="PANTHER" id="PTHR43180:SF31">
    <property type="entry name" value="CHAIN DEHYDROGENASE_REDUCTASE, PUTATIVE (AFU_ORTHOLOGUE AFUA_2G16570)-RELATED"/>
    <property type="match status" value="1"/>
</dbReference>
<dbReference type="PRINTS" id="PR00081">
    <property type="entry name" value="GDHRDH"/>
</dbReference>
<evidence type="ECO:0000256" key="1">
    <source>
        <dbReference type="ARBA" id="ARBA00006484"/>
    </source>
</evidence>
<dbReference type="EMBL" id="JAADJZ010000001">
    <property type="protein sequence ID" value="KAF2877742.1"/>
    <property type="molecule type" value="Genomic_DNA"/>
</dbReference>
<evidence type="ECO:0008006" key="7">
    <source>
        <dbReference type="Google" id="ProtNLM"/>
    </source>
</evidence>
<dbReference type="Proteomes" id="UP000481861">
    <property type="component" value="Unassembled WGS sequence"/>
</dbReference>
<comment type="similarity">
    <text evidence="1">Belongs to the short-chain dehydrogenases/reductases (SDR) family.</text>
</comment>
<dbReference type="PROSITE" id="PS00061">
    <property type="entry name" value="ADH_SHORT"/>
    <property type="match status" value="1"/>
</dbReference>
<keyword evidence="2" id="KW-0521">NADP</keyword>
<accession>A0A7C8MNK9</accession>
<feature type="non-terminal residue" evidence="5">
    <location>
        <position position="290"/>
    </location>
</feature>
<evidence type="ECO:0000256" key="2">
    <source>
        <dbReference type="ARBA" id="ARBA00022857"/>
    </source>
</evidence>